<feature type="compositionally biased region" description="Basic and acidic residues" evidence="3">
    <location>
        <begin position="305"/>
        <end position="331"/>
    </location>
</feature>
<dbReference type="PROSITE" id="PS50118">
    <property type="entry name" value="HMG_BOX_2"/>
    <property type="match status" value="1"/>
</dbReference>
<evidence type="ECO:0000259" key="4">
    <source>
        <dbReference type="PROSITE" id="PS50118"/>
    </source>
</evidence>
<feature type="region of interest" description="Disordered" evidence="3">
    <location>
        <begin position="1"/>
        <end position="20"/>
    </location>
</feature>
<keyword evidence="6" id="KW-1185">Reference proteome</keyword>
<feature type="compositionally biased region" description="Pro residues" evidence="3">
    <location>
        <begin position="241"/>
        <end position="250"/>
    </location>
</feature>
<keyword evidence="1 2" id="KW-0238">DNA-binding</keyword>
<feature type="domain" description="HMG box" evidence="4">
    <location>
        <begin position="110"/>
        <end position="179"/>
    </location>
</feature>
<dbReference type="PANTHER" id="PTHR48112">
    <property type="entry name" value="HIGH MOBILITY GROUP PROTEIN DSP1"/>
    <property type="match status" value="1"/>
</dbReference>
<dbReference type="Proteomes" id="UP000799776">
    <property type="component" value="Unassembled WGS sequence"/>
</dbReference>
<proteinExistence type="predicted"/>
<evidence type="ECO:0000256" key="2">
    <source>
        <dbReference type="PROSITE-ProRule" id="PRU00267"/>
    </source>
</evidence>
<dbReference type="Gene3D" id="1.10.30.10">
    <property type="entry name" value="High mobility group box domain"/>
    <property type="match status" value="1"/>
</dbReference>
<evidence type="ECO:0000313" key="6">
    <source>
        <dbReference type="Proteomes" id="UP000799776"/>
    </source>
</evidence>
<dbReference type="AlphaFoldDB" id="A0A9P4LYS4"/>
<dbReference type="PANTHER" id="PTHR48112:SF5">
    <property type="entry name" value="BOX PROTEIN, PUTATIVE (AFU_ORTHOLOGUE AFUA_1G04550)-RELATED"/>
    <property type="match status" value="1"/>
</dbReference>
<dbReference type="Pfam" id="PF00505">
    <property type="entry name" value="HMG_box"/>
    <property type="match status" value="1"/>
</dbReference>
<feature type="compositionally biased region" description="Low complexity" evidence="3">
    <location>
        <begin position="277"/>
        <end position="291"/>
    </location>
</feature>
<feature type="DNA-binding region" description="HMG box" evidence="2">
    <location>
        <begin position="110"/>
        <end position="179"/>
    </location>
</feature>
<dbReference type="GO" id="GO:0003677">
    <property type="term" value="F:DNA binding"/>
    <property type="evidence" value="ECO:0007669"/>
    <property type="project" value="UniProtKB-UniRule"/>
</dbReference>
<accession>A0A9P4LYS4</accession>
<feature type="region of interest" description="Disordered" evidence="3">
    <location>
        <begin position="177"/>
        <end position="337"/>
    </location>
</feature>
<dbReference type="SMART" id="SM00398">
    <property type="entry name" value="HMG"/>
    <property type="match status" value="1"/>
</dbReference>
<dbReference type="EMBL" id="ML978712">
    <property type="protein sequence ID" value="KAF2090613.1"/>
    <property type="molecule type" value="Genomic_DNA"/>
</dbReference>
<comment type="caution">
    <text evidence="5">The sequence shown here is derived from an EMBL/GenBank/DDBJ whole genome shotgun (WGS) entry which is preliminary data.</text>
</comment>
<feature type="compositionally biased region" description="Acidic residues" evidence="3">
    <location>
        <begin position="209"/>
        <end position="220"/>
    </location>
</feature>
<protein>
    <recommendedName>
        <fullName evidence="4">HMG box domain-containing protein</fullName>
    </recommendedName>
</protein>
<feature type="region of interest" description="Disordered" evidence="3">
    <location>
        <begin position="77"/>
        <end position="120"/>
    </location>
</feature>
<dbReference type="SUPFAM" id="SSF47095">
    <property type="entry name" value="HMG-box"/>
    <property type="match status" value="1"/>
</dbReference>
<sequence length="337" mass="36517">MARPRKEPQTEKAAEPELVQRVSKSVDSRNAWISALAAIRTVVDQLLKSAIEESSELEPSKFDSGLAALNRATQLLAGAHGLEPAPTTNGDVKKEKKAKKEKKVKDPNEPKRPATTYILFGQHARPIVQKDLGEKATKKEVEEEIRNRWTQMGDEERDSWKAAYEKNKQKYGVDIAAYKARSGLPNGTTPAPDDMDMADAAETAAGADLDAEGSDDDDDDSAPKKAEDSDVSSDDSDKEPSPPPKAPTPVPETKTPKSNKRRKTGESGAQSTPVPLPSASKVAAAAATPKVDSPKVERKKRGPKTKAEKAAEAERAEKEKAAEPEVAVPEKKTKRKR</sequence>
<evidence type="ECO:0000256" key="3">
    <source>
        <dbReference type="SAM" id="MobiDB-lite"/>
    </source>
</evidence>
<feature type="compositionally biased region" description="Basic and acidic residues" evidence="3">
    <location>
        <begin position="1"/>
        <end position="15"/>
    </location>
</feature>
<evidence type="ECO:0000313" key="5">
    <source>
        <dbReference type="EMBL" id="KAF2090613.1"/>
    </source>
</evidence>
<dbReference type="InterPro" id="IPR050342">
    <property type="entry name" value="HMGB"/>
</dbReference>
<dbReference type="InterPro" id="IPR009071">
    <property type="entry name" value="HMG_box_dom"/>
</dbReference>
<gene>
    <name evidence="5" type="ORF">K490DRAFT_61935</name>
</gene>
<organism evidence="5 6">
    <name type="scientific">Saccharata proteae CBS 121410</name>
    <dbReference type="NCBI Taxonomy" id="1314787"/>
    <lineage>
        <taxon>Eukaryota</taxon>
        <taxon>Fungi</taxon>
        <taxon>Dikarya</taxon>
        <taxon>Ascomycota</taxon>
        <taxon>Pezizomycotina</taxon>
        <taxon>Dothideomycetes</taxon>
        <taxon>Dothideomycetes incertae sedis</taxon>
        <taxon>Botryosphaeriales</taxon>
        <taxon>Saccharataceae</taxon>
        <taxon>Saccharata</taxon>
    </lineage>
</organism>
<feature type="compositionally biased region" description="Basic and acidic residues" evidence="3">
    <location>
        <begin position="103"/>
        <end position="112"/>
    </location>
</feature>
<evidence type="ECO:0000256" key="1">
    <source>
        <dbReference type="ARBA" id="ARBA00023125"/>
    </source>
</evidence>
<keyword evidence="2" id="KW-0539">Nucleus</keyword>
<dbReference type="GO" id="GO:0005634">
    <property type="term" value="C:nucleus"/>
    <property type="evidence" value="ECO:0007669"/>
    <property type="project" value="UniProtKB-UniRule"/>
</dbReference>
<reference evidence="5" key="1">
    <citation type="journal article" date="2020" name="Stud. Mycol.">
        <title>101 Dothideomycetes genomes: a test case for predicting lifestyles and emergence of pathogens.</title>
        <authorList>
            <person name="Haridas S."/>
            <person name="Albert R."/>
            <person name="Binder M."/>
            <person name="Bloem J."/>
            <person name="Labutti K."/>
            <person name="Salamov A."/>
            <person name="Andreopoulos B."/>
            <person name="Baker S."/>
            <person name="Barry K."/>
            <person name="Bills G."/>
            <person name="Bluhm B."/>
            <person name="Cannon C."/>
            <person name="Castanera R."/>
            <person name="Culley D."/>
            <person name="Daum C."/>
            <person name="Ezra D."/>
            <person name="Gonzalez J."/>
            <person name="Henrissat B."/>
            <person name="Kuo A."/>
            <person name="Liang C."/>
            <person name="Lipzen A."/>
            <person name="Lutzoni F."/>
            <person name="Magnuson J."/>
            <person name="Mondo S."/>
            <person name="Nolan M."/>
            <person name="Ohm R."/>
            <person name="Pangilinan J."/>
            <person name="Park H.-J."/>
            <person name="Ramirez L."/>
            <person name="Alfaro M."/>
            <person name="Sun H."/>
            <person name="Tritt A."/>
            <person name="Yoshinaga Y."/>
            <person name="Zwiers L.-H."/>
            <person name="Turgeon B."/>
            <person name="Goodwin S."/>
            <person name="Spatafora J."/>
            <person name="Crous P."/>
            <person name="Grigoriev I."/>
        </authorList>
    </citation>
    <scope>NUCLEOTIDE SEQUENCE</scope>
    <source>
        <strain evidence="5">CBS 121410</strain>
    </source>
</reference>
<dbReference type="OrthoDB" id="5550281at2759"/>
<dbReference type="InterPro" id="IPR036910">
    <property type="entry name" value="HMG_box_dom_sf"/>
</dbReference>
<name>A0A9P4LYS4_9PEZI</name>